<comment type="caution">
    <text evidence="15">The sequence shown here is derived from an EMBL/GenBank/DDBJ whole genome shotgun (WGS) entry which is preliminary data.</text>
</comment>
<comment type="cofactor">
    <cofactor evidence="1">
        <name>Mn(2+)</name>
        <dbReference type="ChEBI" id="CHEBI:29035"/>
    </cofactor>
</comment>
<dbReference type="FunFam" id="3.60.21.10:FF:000035">
    <property type="entry name" value="Lariat debranching enzyme"/>
    <property type="match status" value="1"/>
</dbReference>
<accession>A0A8H5BS41</accession>
<sequence>MHIYDRVTELFLRPQPHHHFSLTSNQHIVFQLDTMSLRSLKYVDPRKVMRSLSPRITYEGRRSLKIAVEGCCHGELDAIYSHISQLERRNQYKVDLLLICGDFEAIRNPQDMECMSVPQKYKVMGDFHKYYTGEKRAPLLTIVIGGNHEASNYFWELYHGGWLAPNIYFLGHSGSVKVNGLNIAGASGIYKAHDFQLGNYEKMPYDSRSLRSIYHTREYCIRKLSLLPSNHIFMSHDWPQYIEQYGDTKSLVKRNPHFRRDVETGLLGSPPLMELLRTLRPEWWFAAHMHTRFEATVEHQGPPPRQPVRKPDGATTQRATTPSETQFLALDKCLPNRDFLEVIDLAVPEDDAPAQPASSTSAADELTLSYDPDWLAITRAFHPLLSTTRQQPPFPDEVDARALIAKEREWVLKNIPTNSRGEIPVMDYQQFAMTAPGPGTEGSDVQRQPRWYTNPQTVALCRMLDIPNKINPPPKSAGGPRH</sequence>
<evidence type="ECO:0000256" key="2">
    <source>
        <dbReference type="ARBA" id="ARBA00001947"/>
    </source>
</evidence>
<evidence type="ECO:0000256" key="7">
    <source>
        <dbReference type="ARBA" id="ARBA00022723"/>
    </source>
</evidence>
<comment type="cofactor">
    <cofactor evidence="3">
        <name>Fe(2+)</name>
        <dbReference type="ChEBI" id="CHEBI:29033"/>
    </cofactor>
</comment>
<evidence type="ECO:0000256" key="10">
    <source>
        <dbReference type="ARBA" id="ARBA00023004"/>
    </source>
</evidence>
<dbReference type="PANTHER" id="PTHR12849">
    <property type="entry name" value="RNA LARIAT DEBRANCHING ENZYME"/>
    <property type="match status" value="1"/>
</dbReference>
<dbReference type="GO" id="GO:0046872">
    <property type="term" value="F:metal ion binding"/>
    <property type="evidence" value="ECO:0007669"/>
    <property type="project" value="UniProtKB-KW"/>
</dbReference>
<dbReference type="Gene3D" id="3.60.21.10">
    <property type="match status" value="1"/>
</dbReference>
<dbReference type="AlphaFoldDB" id="A0A8H5BS41"/>
<name>A0A8H5BS41_9AGAR</name>
<keyword evidence="8" id="KW-0378">Hydrolase</keyword>
<dbReference type="InterPro" id="IPR029052">
    <property type="entry name" value="Metallo-depent_PP-like"/>
</dbReference>
<evidence type="ECO:0000256" key="5">
    <source>
        <dbReference type="ARBA" id="ARBA00006045"/>
    </source>
</evidence>
<dbReference type="GO" id="GO:0005634">
    <property type="term" value="C:nucleus"/>
    <property type="evidence" value="ECO:0007669"/>
    <property type="project" value="UniProtKB-SubCell"/>
</dbReference>
<evidence type="ECO:0000256" key="11">
    <source>
        <dbReference type="ARBA" id="ARBA00023211"/>
    </source>
</evidence>
<comment type="similarity">
    <text evidence="5">Belongs to the lariat debranching enzyme family.</text>
</comment>
<dbReference type="GO" id="GO:0000398">
    <property type="term" value="P:mRNA splicing, via spliceosome"/>
    <property type="evidence" value="ECO:0007669"/>
    <property type="project" value="TreeGrafter"/>
</dbReference>
<feature type="region of interest" description="Disordered" evidence="13">
    <location>
        <begin position="295"/>
        <end position="324"/>
    </location>
</feature>
<keyword evidence="9" id="KW-0862">Zinc</keyword>
<gene>
    <name evidence="15" type="ORF">D9619_004265</name>
</gene>
<evidence type="ECO:0000313" key="16">
    <source>
        <dbReference type="Proteomes" id="UP000567179"/>
    </source>
</evidence>
<dbReference type="Pfam" id="PF00149">
    <property type="entry name" value="Metallophos"/>
    <property type="match status" value="1"/>
</dbReference>
<evidence type="ECO:0000256" key="9">
    <source>
        <dbReference type="ARBA" id="ARBA00022833"/>
    </source>
</evidence>
<dbReference type="EMBL" id="JAACJJ010000014">
    <property type="protein sequence ID" value="KAF5327322.1"/>
    <property type="molecule type" value="Genomic_DNA"/>
</dbReference>
<keyword evidence="6" id="KW-0507">mRNA processing</keyword>
<keyword evidence="11" id="KW-0464">Manganese</keyword>
<evidence type="ECO:0000259" key="14">
    <source>
        <dbReference type="SMART" id="SM01124"/>
    </source>
</evidence>
<organism evidence="15 16">
    <name type="scientific">Psilocybe cf. subviscida</name>
    <dbReference type="NCBI Taxonomy" id="2480587"/>
    <lineage>
        <taxon>Eukaryota</taxon>
        <taxon>Fungi</taxon>
        <taxon>Dikarya</taxon>
        <taxon>Basidiomycota</taxon>
        <taxon>Agaricomycotina</taxon>
        <taxon>Agaricomycetes</taxon>
        <taxon>Agaricomycetidae</taxon>
        <taxon>Agaricales</taxon>
        <taxon>Agaricineae</taxon>
        <taxon>Strophariaceae</taxon>
        <taxon>Psilocybe</taxon>
    </lineage>
</organism>
<dbReference type="InterPro" id="IPR041816">
    <property type="entry name" value="Dbr1_N"/>
</dbReference>
<evidence type="ECO:0000313" key="15">
    <source>
        <dbReference type="EMBL" id="KAF5327322.1"/>
    </source>
</evidence>
<dbReference type="Pfam" id="PF05011">
    <property type="entry name" value="DBR1"/>
    <property type="match status" value="1"/>
</dbReference>
<dbReference type="InterPro" id="IPR007708">
    <property type="entry name" value="DBR1_C"/>
</dbReference>
<dbReference type="InterPro" id="IPR004843">
    <property type="entry name" value="Calcineurin-like_PHP"/>
</dbReference>
<dbReference type="SUPFAM" id="SSF56300">
    <property type="entry name" value="Metallo-dependent phosphatases"/>
    <property type="match status" value="1"/>
</dbReference>
<proteinExistence type="inferred from homology"/>
<evidence type="ECO:0000256" key="3">
    <source>
        <dbReference type="ARBA" id="ARBA00001954"/>
    </source>
</evidence>
<reference evidence="15 16" key="1">
    <citation type="journal article" date="2020" name="ISME J.">
        <title>Uncovering the hidden diversity of litter-decomposition mechanisms in mushroom-forming fungi.</title>
        <authorList>
            <person name="Floudas D."/>
            <person name="Bentzer J."/>
            <person name="Ahren D."/>
            <person name="Johansson T."/>
            <person name="Persson P."/>
            <person name="Tunlid A."/>
        </authorList>
    </citation>
    <scope>NUCLEOTIDE SEQUENCE [LARGE SCALE GENOMIC DNA]</scope>
    <source>
        <strain evidence="15 16">CBS 101986</strain>
    </source>
</reference>
<dbReference type="CDD" id="cd00844">
    <property type="entry name" value="MPP_Dbr1_N"/>
    <property type="match status" value="1"/>
</dbReference>
<comment type="subcellular location">
    <subcellularLocation>
        <location evidence="4">Nucleus</location>
    </subcellularLocation>
</comment>
<feature type="domain" description="Lariat debranching enzyme C-terminal" evidence="14">
    <location>
        <begin position="316"/>
        <end position="470"/>
    </location>
</feature>
<evidence type="ECO:0000256" key="12">
    <source>
        <dbReference type="ARBA" id="ARBA00023242"/>
    </source>
</evidence>
<feature type="compositionally biased region" description="Polar residues" evidence="13">
    <location>
        <begin position="314"/>
        <end position="324"/>
    </location>
</feature>
<keyword evidence="10" id="KW-0408">Iron</keyword>
<evidence type="ECO:0000256" key="4">
    <source>
        <dbReference type="ARBA" id="ARBA00004123"/>
    </source>
</evidence>
<dbReference type="OrthoDB" id="407609at2759"/>
<dbReference type="SMART" id="SM01124">
    <property type="entry name" value="DBR1"/>
    <property type="match status" value="1"/>
</dbReference>
<evidence type="ECO:0000256" key="13">
    <source>
        <dbReference type="SAM" id="MobiDB-lite"/>
    </source>
</evidence>
<keyword evidence="12" id="KW-0539">Nucleus</keyword>
<evidence type="ECO:0000256" key="8">
    <source>
        <dbReference type="ARBA" id="ARBA00022801"/>
    </source>
</evidence>
<keyword evidence="16" id="KW-1185">Reference proteome</keyword>
<dbReference type="Proteomes" id="UP000567179">
    <property type="component" value="Unassembled WGS sequence"/>
</dbReference>
<protein>
    <recommendedName>
        <fullName evidence="14">Lariat debranching enzyme C-terminal domain-containing protein</fullName>
    </recommendedName>
</protein>
<evidence type="ECO:0000256" key="1">
    <source>
        <dbReference type="ARBA" id="ARBA00001936"/>
    </source>
</evidence>
<keyword evidence="7" id="KW-0479">Metal-binding</keyword>
<dbReference type="PANTHER" id="PTHR12849:SF0">
    <property type="entry name" value="LARIAT DEBRANCHING ENZYME"/>
    <property type="match status" value="1"/>
</dbReference>
<dbReference type="GO" id="GO:0008419">
    <property type="term" value="F:RNA lariat debranching enzyme activity"/>
    <property type="evidence" value="ECO:0007669"/>
    <property type="project" value="TreeGrafter"/>
</dbReference>
<evidence type="ECO:0000256" key="6">
    <source>
        <dbReference type="ARBA" id="ARBA00022664"/>
    </source>
</evidence>
<comment type="cofactor">
    <cofactor evidence="2">
        <name>Zn(2+)</name>
        <dbReference type="ChEBI" id="CHEBI:29105"/>
    </cofactor>
</comment>